<gene>
    <name evidence="1" type="ORF">BGZ96_002919</name>
</gene>
<reference evidence="1 2" key="1">
    <citation type="journal article" date="2020" name="Fungal Divers.">
        <title>Resolving the Mortierellaceae phylogeny through synthesis of multi-gene phylogenetics and phylogenomics.</title>
        <authorList>
            <person name="Vandepol N."/>
            <person name="Liber J."/>
            <person name="Desiro A."/>
            <person name="Na H."/>
            <person name="Kennedy M."/>
            <person name="Barry K."/>
            <person name="Grigoriev I.V."/>
            <person name="Miller A.N."/>
            <person name="O'Donnell K."/>
            <person name="Stajich J.E."/>
            <person name="Bonito G."/>
        </authorList>
    </citation>
    <scope>NUCLEOTIDE SEQUENCE [LARGE SCALE GENOMIC DNA]</scope>
    <source>
        <strain evidence="1 2">AD045</strain>
    </source>
</reference>
<dbReference type="EMBL" id="JAAAIM010001586">
    <property type="protein sequence ID" value="KAG0277289.1"/>
    <property type="molecule type" value="Genomic_DNA"/>
</dbReference>
<accession>A0ABQ7JK10</accession>
<evidence type="ECO:0000313" key="2">
    <source>
        <dbReference type="Proteomes" id="UP001194696"/>
    </source>
</evidence>
<sequence length="130" mass="15586">MSPMYAEVDYYLKQTLDASLSHAQKTYSKSDEFKRLYDARPLGPAFNNNWRFNPSYFHFYYRTILLHEVPWSLGFYILEQLQSLAIHRVYNIKHYIDVVHRLKALEKVDFLLHEIYEDEFNADKDGEALV</sequence>
<proteinExistence type="predicted"/>
<keyword evidence="2" id="KW-1185">Reference proteome</keyword>
<protein>
    <submittedName>
        <fullName evidence="1">Uncharacterized protein</fullName>
    </submittedName>
</protein>
<organism evidence="1 2">
    <name type="scientific">Linnemannia gamsii</name>
    <dbReference type="NCBI Taxonomy" id="64522"/>
    <lineage>
        <taxon>Eukaryota</taxon>
        <taxon>Fungi</taxon>
        <taxon>Fungi incertae sedis</taxon>
        <taxon>Mucoromycota</taxon>
        <taxon>Mortierellomycotina</taxon>
        <taxon>Mortierellomycetes</taxon>
        <taxon>Mortierellales</taxon>
        <taxon>Mortierellaceae</taxon>
        <taxon>Linnemannia</taxon>
    </lineage>
</organism>
<evidence type="ECO:0000313" key="1">
    <source>
        <dbReference type="EMBL" id="KAG0277289.1"/>
    </source>
</evidence>
<dbReference type="Proteomes" id="UP001194696">
    <property type="component" value="Unassembled WGS sequence"/>
</dbReference>
<comment type="caution">
    <text evidence="1">The sequence shown here is derived from an EMBL/GenBank/DDBJ whole genome shotgun (WGS) entry which is preliminary data.</text>
</comment>
<name>A0ABQ7JK10_9FUNG</name>